<feature type="region of interest" description="Disordered" evidence="1">
    <location>
        <begin position="87"/>
        <end position="113"/>
    </location>
</feature>
<gene>
    <name evidence="2" type="ORF">SISNIDRAFT_461685</name>
</gene>
<dbReference type="Proteomes" id="UP000076722">
    <property type="component" value="Unassembled WGS sequence"/>
</dbReference>
<accession>A0A164M7T2</accession>
<evidence type="ECO:0000256" key="1">
    <source>
        <dbReference type="SAM" id="MobiDB-lite"/>
    </source>
</evidence>
<keyword evidence="3" id="KW-1185">Reference proteome</keyword>
<dbReference type="EMBL" id="KV419499">
    <property type="protein sequence ID" value="KZS86449.1"/>
    <property type="molecule type" value="Genomic_DNA"/>
</dbReference>
<reference evidence="2 3" key="1">
    <citation type="journal article" date="2016" name="Mol. Biol. Evol.">
        <title>Comparative Genomics of Early-Diverging Mushroom-Forming Fungi Provides Insights into the Origins of Lignocellulose Decay Capabilities.</title>
        <authorList>
            <person name="Nagy L.G."/>
            <person name="Riley R."/>
            <person name="Tritt A."/>
            <person name="Adam C."/>
            <person name="Daum C."/>
            <person name="Floudas D."/>
            <person name="Sun H."/>
            <person name="Yadav J.S."/>
            <person name="Pangilinan J."/>
            <person name="Larsson K.H."/>
            <person name="Matsuura K."/>
            <person name="Barry K."/>
            <person name="Labutti K."/>
            <person name="Kuo R."/>
            <person name="Ohm R.A."/>
            <person name="Bhattacharya S.S."/>
            <person name="Shirouzu T."/>
            <person name="Yoshinaga Y."/>
            <person name="Martin F.M."/>
            <person name="Grigoriev I.V."/>
            <person name="Hibbett D.S."/>
        </authorList>
    </citation>
    <scope>NUCLEOTIDE SEQUENCE [LARGE SCALE GENOMIC DNA]</scope>
    <source>
        <strain evidence="2 3">HHB9708</strain>
    </source>
</reference>
<dbReference type="AlphaFoldDB" id="A0A164M7T2"/>
<name>A0A164M7T2_9AGAM</name>
<evidence type="ECO:0000313" key="2">
    <source>
        <dbReference type="EMBL" id="KZS86449.1"/>
    </source>
</evidence>
<evidence type="ECO:0000313" key="3">
    <source>
        <dbReference type="Proteomes" id="UP000076722"/>
    </source>
</evidence>
<protein>
    <submittedName>
        <fullName evidence="2">Uncharacterized protein</fullName>
    </submittedName>
</protein>
<sequence>MHQGTHFVPTQAFDCDAYMVPRHAEIHHLREDPPVPSGYYARAPMTIPSPETEETRSASAWGENLPTFDQPQDFVASDPYLTQNTQTFLDSPETPRTSTWFQQGPSRNITQMPSGKITAAAPKSASRFPPPPSSEEVIIPGSTDYLSLQSQMGQRVKRSGIETASRRRLQAMEAAHEKVAQSIQRSPAFRDVVPPIKSNGKANALRHNLYLIRLLW</sequence>
<proteinExistence type="predicted"/>
<organism evidence="2 3">
    <name type="scientific">Sistotremastrum niveocremeum HHB9708</name>
    <dbReference type="NCBI Taxonomy" id="1314777"/>
    <lineage>
        <taxon>Eukaryota</taxon>
        <taxon>Fungi</taxon>
        <taxon>Dikarya</taxon>
        <taxon>Basidiomycota</taxon>
        <taxon>Agaricomycotina</taxon>
        <taxon>Agaricomycetes</taxon>
        <taxon>Sistotremastrales</taxon>
        <taxon>Sistotremastraceae</taxon>
        <taxon>Sertulicium</taxon>
        <taxon>Sertulicium niveocremeum</taxon>
    </lineage>
</organism>